<dbReference type="OrthoDB" id="3550299at2759"/>
<reference evidence="1 2" key="1">
    <citation type="submission" date="2017-12" db="EMBL/GenBank/DDBJ databases">
        <title>Comparative genomics of Botrytis spp.</title>
        <authorList>
            <person name="Valero-Jimenez C.A."/>
            <person name="Tapia P."/>
            <person name="Veloso J."/>
            <person name="Silva-Moreno E."/>
            <person name="Staats M."/>
            <person name="Valdes J.H."/>
            <person name="Van Kan J.A.L."/>
        </authorList>
    </citation>
    <scope>NUCLEOTIDE SEQUENCE [LARGE SCALE GENOMIC DNA]</scope>
    <source>
        <strain evidence="1 2">MUCL435</strain>
    </source>
</reference>
<dbReference type="AlphaFoldDB" id="A0A4S8R1E2"/>
<organism evidence="1 2">
    <name type="scientific">Botrytis galanthina</name>
    <dbReference type="NCBI Taxonomy" id="278940"/>
    <lineage>
        <taxon>Eukaryota</taxon>
        <taxon>Fungi</taxon>
        <taxon>Dikarya</taxon>
        <taxon>Ascomycota</taxon>
        <taxon>Pezizomycotina</taxon>
        <taxon>Leotiomycetes</taxon>
        <taxon>Helotiales</taxon>
        <taxon>Sclerotiniaceae</taxon>
        <taxon>Botrytis</taxon>
    </lineage>
</organism>
<dbReference type="Proteomes" id="UP000308671">
    <property type="component" value="Unassembled WGS sequence"/>
</dbReference>
<comment type="caution">
    <text evidence="1">The sequence shown here is derived from an EMBL/GenBank/DDBJ whole genome shotgun (WGS) entry which is preliminary data.</text>
</comment>
<gene>
    <name evidence="1" type="ORF">BGAL_0105g00210</name>
</gene>
<accession>A0A4S8R1E2</accession>
<dbReference type="EMBL" id="PQXL01000105">
    <property type="protein sequence ID" value="THV51607.1"/>
    <property type="molecule type" value="Genomic_DNA"/>
</dbReference>
<protein>
    <submittedName>
        <fullName evidence="1">Uncharacterized protein</fullName>
    </submittedName>
</protein>
<sequence>MSDYSELEMERRCQIYREKYIIPFDLRLRKLERYDKSRKCYLNKVRAWKSQHCKLAAARRPETPARRRRLYKGIRSMIKEQFHPMKAHGFQSLAQTLRWETSRRDSLRWERSQREMKKARRLWKLQQAKIFPPCQLSEAPAHVQPSLAISYVARGIQRSDASLEATTSYNKFINWIPFKKMNLRFHKKRRSSQLSPSQFNTIAVGPSMSPERRENVIKLFTEMTRLFSETTFSS</sequence>
<keyword evidence="2" id="KW-1185">Reference proteome</keyword>
<name>A0A4S8R1E2_9HELO</name>
<evidence type="ECO:0000313" key="2">
    <source>
        <dbReference type="Proteomes" id="UP000308671"/>
    </source>
</evidence>
<proteinExistence type="predicted"/>
<evidence type="ECO:0000313" key="1">
    <source>
        <dbReference type="EMBL" id="THV51607.1"/>
    </source>
</evidence>